<dbReference type="AlphaFoldDB" id="A0A5E4NCB7"/>
<proteinExistence type="predicted"/>
<dbReference type="Proteomes" id="UP000325440">
    <property type="component" value="Unassembled WGS sequence"/>
</dbReference>
<name>A0A5E4NCB7_9HEMI</name>
<reference evidence="1 2" key="1">
    <citation type="submission" date="2019-08" db="EMBL/GenBank/DDBJ databases">
        <authorList>
            <person name="Alioto T."/>
            <person name="Alioto T."/>
            <person name="Gomez Garrido J."/>
        </authorList>
    </citation>
    <scope>NUCLEOTIDE SEQUENCE [LARGE SCALE GENOMIC DNA]</scope>
</reference>
<sequence>MTRSISILGQIASTSSTADLSLVNKPLRIESVSLQVPSLMKLGDKNFYTKTDDKAICTQV</sequence>
<gene>
    <name evidence="1" type="ORF">CINCED_3A004918</name>
</gene>
<protein>
    <submittedName>
        <fullName evidence="1">Uncharacterized protein</fullName>
    </submittedName>
</protein>
<keyword evidence="2" id="KW-1185">Reference proteome</keyword>
<dbReference type="EMBL" id="CABPRJ010001900">
    <property type="protein sequence ID" value="VVC40104.1"/>
    <property type="molecule type" value="Genomic_DNA"/>
</dbReference>
<evidence type="ECO:0000313" key="1">
    <source>
        <dbReference type="EMBL" id="VVC40104.1"/>
    </source>
</evidence>
<organism evidence="1 2">
    <name type="scientific">Cinara cedri</name>
    <dbReference type="NCBI Taxonomy" id="506608"/>
    <lineage>
        <taxon>Eukaryota</taxon>
        <taxon>Metazoa</taxon>
        <taxon>Ecdysozoa</taxon>
        <taxon>Arthropoda</taxon>
        <taxon>Hexapoda</taxon>
        <taxon>Insecta</taxon>
        <taxon>Pterygota</taxon>
        <taxon>Neoptera</taxon>
        <taxon>Paraneoptera</taxon>
        <taxon>Hemiptera</taxon>
        <taxon>Sternorrhyncha</taxon>
        <taxon>Aphidomorpha</taxon>
        <taxon>Aphidoidea</taxon>
        <taxon>Aphididae</taxon>
        <taxon>Lachninae</taxon>
        <taxon>Cinara</taxon>
    </lineage>
</organism>
<evidence type="ECO:0000313" key="2">
    <source>
        <dbReference type="Proteomes" id="UP000325440"/>
    </source>
</evidence>
<accession>A0A5E4NCB7</accession>